<dbReference type="RefSeq" id="WP_072942977.1">
    <property type="nucleotide sequence ID" value="NZ_FNSV01000005.1"/>
</dbReference>
<dbReference type="Proteomes" id="UP000183561">
    <property type="component" value="Unassembled WGS sequence"/>
</dbReference>
<gene>
    <name evidence="2" type="ORF">SAMN04490239_4158</name>
</gene>
<keyword evidence="3" id="KW-1185">Reference proteome</keyword>
<proteinExistence type="predicted"/>
<reference evidence="3" key="1">
    <citation type="submission" date="2016-10" db="EMBL/GenBank/DDBJ databases">
        <authorList>
            <person name="Varghese N."/>
            <person name="Submissions S."/>
        </authorList>
    </citation>
    <scope>NUCLEOTIDE SEQUENCE [LARGE SCALE GENOMIC DNA]</scope>
    <source>
        <strain evidence="3">DSM 44498</strain>
    </source>
</reference>
<name>A0A1H4SNJ5_9NOCA</name>
<accession>A0A1H4SNJ5</accession>
<evidence type="ECO:0000313" key="2">
    <source>
        <dbReference type="EMBL" id="SEC45620.1"/>
    </source>
</evidence>
<dbReference type="AlphaFoldDB" id="A0A1H4SNJ5"/>
<dbReference type="OrthoDB" id="5145750at2"/>
<feature type="region of interest" description="Disordered" evidence="1">
    <location>
        <begin position="80"/>
        <end position="102"/>
    </location>
</feature>
<organism evidence="2 3">
    <name type="scientific">Rhodococcus koreensis</name>
    <dbReference type="NCBI Taxonomy" id="99653"/>
    <lineage>
        <taxon>Bacteria</taxon>
        <taxon>Bacillati</taxon>
        <taxon>Actinomycetota</taxon>
        <taxon>Actinomycetes</taxon>
        <taxon>Mycobacteriales</taxon>
        <taxon>Nocardiaceae</taxon>
        <taxon>Rhodococcus</taxon>
    </lineage>
</organism>
<sequence>MSVEGTWNVVIATPIGKQRVELTFFTEDGELRGIARGDAEEVPLTDPVLDGNRLTWAQSITKPLRLHLKFDVLVEDDEMTGKSTAGRLPSSKVSGRRSVPDR</sequence>
<dbReference type="EMBL" id="FNSV01000005">
    <property type="protein sequence ID" value="SEC45620.1"/>
    <property type="molecule type" value="Genomic_DNA"/>
</dbReference>
<evidence type="ECO:0000256" key="1">
    <source>
        <dbReference type="SAM" id="MobiDB-lite"/>
    </source>
</evidence>
<protein>
    <submittedName>
        <fullName evidence="2">Uncharacterized protein</fullName>
    </submittedName>
</protein>
<evidence type="ECO:0000313" key="3">
    <source>
        <dbReference type="Proteomes" id="UP000183561"/>
    </source>
</evidence>